<keyword evidence="4" id="KW-1003">Cell membrane</keyword>
<feature type="transmembrane region" description="Helical" evidence="8">
    <location>
        <begin position="127"/>
        <end position="150"/>
    </location>
</feature>
<dbReference type="Proteomes" id="UP000238605">
    <property type="component" value="Unassembled WGS sequence"/>
</dbReference>
<evidence type="ECO:0000256" key="1">
    <source>
        <dbReference type="ARBA" id="ARBA00004429"/>
    </source>
</evidence>
<keyword evidence="11" id="KW-1185">Reference proteome</keyword>
<keyword evidence="5 8" id="KW-0812">Transmembrane</keyword>
<proteinExistence type="inferred from homology"/>
<evidence type="ECO:0000256" key="6">
    <source>
        <dbReference type="ARBA" id="ARBA00022989"/>
    </source>
</evidence>
<dbReference type="InterPro" id="IPR000515">
    <property type="entry name" value="MetI-like"/>
</dbReference>
<organism evidence="10 11">
    <name type="scientific">Caldimonas caldifontis</name>
    <dbReference type="NCBI Taxonomy" id="1452508"/>
    <lineage>
        <taxon>Bacteria</taxon>
        <taxon>Pseudomonadati</taxon>
        <taxon>Pseudomonadota</taxon>
        <taxon>Betaproteobacteria</taxon>
        <taxon>Burkholderiales</taxon>
        <taxon>Sphaerotilaceae</taxon>
        <taxon>Caldimonas</taxon>
    </lineage>
</organism>
<dbReference type="InterPro" id="IPR043429">
    <property type="entry name" value="ArtM/GltK/GlnP/TcyL/YhdX-like"/>
</dbReference>
<gene>
    <name evidence="10" type="ORF">C1704_03550</name>
</gene>
<keyword evidence="3 8" id="KW-0813">Transport</keyword>
<evidence type="ECO:0000259" key="9">
    <source>
        <dbReference type="PROSITE" id="PS50928"/>
    </source>
</evidence>
<dbReference type="CDD" id="cd06261">
    <property type="entry name" value="TM_PBP2"/>
    <property type="match status" value="1"/>
</dbReference>
<comment type="similarity">
    <text evidence="2">Belongs to the binding-protein-dependent transport system permease family. HisMQ subfamily.</text>
</comment>
<dbReference type="InterPro" id="IPR035906">
    <property type="entry name" value="MetI-like_sf"/>
</dbReference>
<dbReference type="PANTHER" id="PTHR30614:SF41">
    <property type="entry name" value="INNER MEMBRANE AMINO-ACID ABC TRANSPORTER PERMEASE PROTEIN YHDY"/>
    <property type="match status" value="1"/>
</dbReference>
<feature type="domain" description="ABC transmembrane type-1" evidence="9">
    <location>
        <begin position="160"/>
        <end position="350"/>
    </location>
</feature>
<evidence type="ECO:0000256" key="5">
    <source>
        <dbReference type="ARBA" id="ARBA00022692"/>
    </source>
</evidence>
<accession>A0A2S5SYA8</accession>
<evidence type="ECO:0000256" key="7">
    <source>
        <dbReference type="ARBA" id="ARBA00023136"/>
    </source>
</evidence>
<dbReference type="GO" id="GO:0006865">
    <property type="term" value="P:amino acid transport"/>
    <property type="evidence" value="ECO:0007669"/>
    <property type="project" value="TreeGrafter"/>
</dbReference>
<dbReference type="NCBIfam" id="TIGR01726">
    <property type="entry name" value="HEQRo_perm_3TM"/>
    <property type="match status" value="1"/>
</dbReference>
<feature type="transmembrane region" description="Helical" evidence="8">
    <location>
        <begin position="331"/>
        <end position="352"/>
    </location>
</feature>
<dbReference type="InterPro" id="IPR010065">
    <property type="entry name" value="AA_ABC_transptr_permease_3TM"/>
</dbReference>
<dbReference type="GO" id="GO:0022857">
    <property type="term" value="F:transmembrane transporter activity"/>
    <property type="evidence" value="ECO:0007669"/>
    <property type="project" value="InterPro"/>
</dbReference>
<dbReference type="Pfam" id="PF00528">
    <property type="entry name" value="BPD_transp_1"/>
    <property type="match status" value="1"/>
</dbReference>
<feature type="transmembrane region" description="Helical" evidence="8">
    <location>
        <begin position="235"/>
        <end position="255"/>
    </location>
</feature>
<evidence type="ECO:0000256" key="8">
    <source>
        <dbReference type="RuleBase" id="RU363032"/>
    </source>
</evidence>
<dbReference type="GO" id="GO:0043190">
    <property type="term" value="C:ATP-binding cassette (ABC) transporter complex"/>
    <property type="evidence" value="ECO:0007669"/>
    <property type="project" value="InterPro"/>
</dbReference>
<dbReference type="PANTHER" id="PTHR30614">
    <property type="entry name" value="MEMBRANE COMPONENT OF AMINO ACID ABC TRANSPORTER"/>
    <property type="match status" value="1"/>
</dbReference>
<reference evidence="10 11" key="1">
    <citation type="submission" date="2018-02" db="EMBL/GenBank/DDBJ databases">
        <title>Reclassifiation of [Polyangium] brachysporum DSM 7029 as Guopingzhaonella breviflexa gen. nov., sp. nov., a member of the family Comamonadaceae.</title>
        <authorList>
            <person name="Tang B."/>
        </authorList>
    </citation>
    <scope>NUCLEOTIDE SEQUENCE [LARGE SCALE GENOMIC DNA]</scope>
    <source>
        <strain evidence="10 11">BCRC 80649</strain>
    </source>
</reference>
<feature type="transmembrane region" description="Helical" evidence="8">
    <location>
        <begin position="162"/>
        <end position="184"/>
    </location>
</feature>
<evidence type="ECO:0000256" key="4">
    <source>
        <dbReference type="ARBA" id="ARBA00022475"/>
    </source>
</evidence>
<evidence type="ECO:0000313" key="10">
    <source>
        <dbReference type="EMBL" id="PPE67567.1"/>
    </source>
</evidence>
<name>A0A2S5SYA8_9BURK</name>
<feature type="transmembrane region" description="Helical" evidence="8">
    <location>
        <begin position="300"/>
        <end position="319"/>
    </location>
</feature>
<sequence>MDKPLAPASASLPPPRRQTGAWAWARENLFSTPLNSAITLVTLALLAWALPKVLGWSVFNAVWGHATLEQCQAARGQGACWAVVWEKFHFMMFGVYPFEESWRPALAIGVMCGLLVVSALKRFWNAWLILIWIVGLSVTFWLMGGGLGLAPVRSEQWGGLPVTLILSIFGIGFAFPLGVLLALGRRSKLPLIRAFSIIYIEVVRGVPLITVLFMASVMFALFLPEGLRIDQLIRAQVAIILFVAAYLAEAVRGGLQAVPKGQYEAAEALGLPYWKMMGLIILPQALRLSIPPIVNSFISLFKDTSLVVIIAIYDFAYAVKKSVETDFSWKPYFIEAFLFSIIVYWVFCYAMSKYSQWLERDLARGHQR</sequence>
<comment type="caution">
    <text evidence="10">The sequence shown here is derived from an EMBL/GenBank/DDBJ whole genome shotgun (WGS) entry which is preliminary data.</text>
</comment>
<dbReference type="EMBL" id="PSNX01000003">
    <property type="protein sequence ID" value="PPE67567.1"/>
    <property type="molecule type" value="Genomic_DNA"/>
</dbReference>
<dbReference type="SUPFAM" id="SSF161098">
    <property type="entry name" value="MetI-like"/>
    <property type="match status" value="1"/>
</dbReference>
<dbReference type="AlphaFoldDB" id="A0A2S5SYA8"/>
<comment type="subcellular location">
    <subcellularLocation>
        <location evidence="1">Cell inner membrane</location>
        <topology evidence="1">Multi-pass membrane protein</topology>
    </subcellularLocation>
    <subcellularLocation>
        <location evidence="8">Cell membrane</location>
        <topology evidence="8">Multi-pass membrane protein</topology>
    </subcellularLocation>
</comment>
<dbReference type="PROSITE" id="PS50928">
    <property type="entry name" value="ABC_TM1"/>
    <property type="match status" value="1"/>
</dbReference>
<keyword evidence="6 8" id="KW-1133">Transmembrane helix</keyword>
<dbReference type="OrthoDB" id="9771188at2"/>
<evidence type="ECO:0000256" key="2">
    <source>
        <dbReference type="ARBA" id="ARBA00010072"/>
    </source>
</evidence>
<feature type="transmembrane region" description="Helical" evidence="8">
    <location>
        <begin position="29"/>
        <end position="50"/>
    </location>
</feature>
<protein>
    <submittedName>
        <fullName evidence="10">Amino acid ABC transporter permease</fullName>
    </submittedName>
</protein>
<feature type="transmembrane region" description="Helical" evidence="8">
    <location>
        <begin position="101"/>
        <end position="120"/>
    </location>
</feature>
<dbReference type="Gene3D" id="1.10.3720.10">
    <property type="entry name" value="MetI-like"/>
    <property type="match status" value="1"/>
</dbReference>
<feature type="transmembrane region" description="Helical" evidence="8">
    <location>
        <begin position="205"/>
        <end position="223"/>
    </location>
</feature>
<keyword evidence="7 8" id="KW-0472">Membrane</keyword>
<evidence type="ECO:0000313" key="11">
    <source>
        <dbReference type="Proteomes" id="UP000238605"/>
    </source>
</evidence>
<evidence type="ECO:0000256" key="3">
    <source>
        <dbReference type="ARBA" id="ARBA00022448"/>
    </source>
</evidence>